<evidence type="ECO:0000313" key="5">
    <source>
        <dbReference type="Proteomes" id="UP000005726"/>
    </source>
</evidence>
<dbReference type="Proteomes" id="UP000005726">
    <property type="component" value="Unassembled WGS sequence"/>
</dbReference>
<evidence type="ECO:0000313" key="4">
    <source>
        <dbReference type="EMBL" id="EFL92113.1"/>
    </source>
</evidence>
<proteinExistence type="predicted"/>
<name>E0WRX9_9ENTR</name>
<accession>E0WRX9</accession>
<reference evidence="4" key="1">
    <citation type="journal article" date="2009" name="Environ. Microbiol.">
        <title>Dynamics of genome evolution in facultative symbionts of aphids.</title>
        <authorList>
            <person name="Degnan P.H."/>
            <person name="Leonardo T.E."/>
            <person name="Cass B.N."/>
            <person name="Hurwitz B."/>
            <person name="Stern D."/>
            <person name="Gibbs R.A."/>
            <person name="Richards S."/>
            <person name="Moran N.A."/>
        </authorList>
    </citation>
    <scope>NUCLEOTIDE SEQUENCE [LARGE SCALE GENOMIC DNA]</scope>
    <source>
        <strain evidence="4">LSR1</strain>
    </source>
</reference>
<dbReference type="HOGENOM" id="CLU_1358397_0_0_6"/>
<dbReference type="AlphaFoldDB" id="E0WRX9"/>
<sequence length="201" mass="22755">MGDVMIDAGYFLRILARQNVNFYSCVSDPLLNEFFFTAADYSNEIIYQTACNDKAAIGIAIGSYLATGYIPAVYLKNSGLYTVVNPFYSTAKPEVYGIPLLLIVGWQNETDIEKSTSRNKYYQHDELRIGPIPLLQQLRIPYKILGECTEDWEKTIESLLTIAHNEFRPVALVVKKISFSTTKATSTNRKVIFNESVEKIK</sequence>
<dbReference type="InterPro" id="IPR029061">
    <property type="entry name" value="THDP-binding"/>
</dbReference>
<keyword evidence="1" id="KW-0210">Decarboxylase</keyword>
<dbReference type="SUPFAM" id="SSF52518">
    <property type="entry name" value="Thiamin diphosphate-binding fold (THDP-binding)"/>
    <property type="match status" value="1"/>
</dbReference>
<feature type="domain" description="Thiamine pyrophosphate enzyme N-terminal TPP-binding" evidence="3">
    <location>
        <begin position="10"/>
        <end position="118"/>
    </location>
</feature>
<dbReference type="GO" id="GO:0016831">
    <property type="term" value="F:carboxy-lyase activity"/>
    <property type="evidence" value="ECO:0007669"/>
    <property type="project" value="UniProtKB-KW"/>
</dbReference>
<evidence type="ECO:0000256" key="2">
    <source>
        <dbReference type="ARBA" id="ARBA00023239"/>
    </source>
</evidence>
<dbReference type="Gene3D" id="3.40.50.970">
    <property type="match status" value="1"/>
</dbReference>
<evidence type="ECO:0000259" key="3">
    <source>
        <dbReference type="Pfam" id="PF02776"/>
    </source>
</evidence>
<dbReference type="Pfam" id="PF02776">
    <property type="entry name" value="TPP_enzyme_N"/>
    <property type="match status" value="1"/>
</dbReference>
<dbReference type="STRING" id="663321.REG_0690"/>
<dbReference type="EMBL" id="GL379590">
    <property type="protein sequence ID" value="EFL92113.1"/>
    <property type="molecule type" value="Genomic_DNA"/>
</dbReference>
<dbReference type="eggNOG" id="COG4032">
    <property type="taxonomic scope" value="Bacteria"/>
</dbReference>
<keyword evidence="2" id="KW-0456">Lyase</keyword>
<dbReference type="CDD" id="cd07035">
    <property type="entry name" value="TPP_PYR_POX_like"/>
    <property type="match status" value="1"/>
</dbReference>
<dbReference type="PANTHER" id="PTHR42818:SF1">
    <property type="entry name" value="SULFOPYRUVATE DECARBOXYLASE"/>
    <property type="match status" value="1"/>
</dbReference>
<keyword evidence="5" id="KW-1185">Reference proteome</keyword>
<evidence type="ECO:0000256" key="1">
    <source>
        <dbReference type="ARBA" id="ARBA00022793"/>
    </source>
</evidence>
<dbReference type="PANTHER" id="PTHR42818">
    <property type="entry name" value="SULFOPYRUVATE DECARBOXYLASE SUBUNIT ALPHA"/>
    <property type="match status" value="1"/>
</dbReference>
<protein>
    <recommendedName>
        <fullName evidence="3">Thiamine pyrophosphate enzyme N-terminal TPP-binding domain-containing protein</fullName>
    </recommendedName>
</protein>
<organism evidence="4 5">
    <name type="scientific">Candidatus Regiella insecticola LSR1</name>
    <dbReference type="NCBI Taxonomy" id="663321"/>
    <lineage>
        <taxon>Bacteria</taxon>
        <taxon>Pseudomonadati</taxon>
        <taxon>Pseudomonadota</taxon>
        <taxon>Gammaproteobacteria</taxon>
        <taxon>Enterobacterales</taxon>
        <taxon>Enterobacteriaceae</taxon>
        <taxon>aphid secondary symbionts</taxon>
        <taxon>Candidatus Regiella</taxon>
    </lineage>
</organism>
<dbReference type="GO" id="GO:0030976">
    <property type="term" value="F:thiamine pyrophosphate binding"/>
    <property type="evidence" value="ECO:0007669"/>
    <property type="project" value="InterPro"/>
</dbReference>
<dbReference type="InterPro" id="IPR012001">
    <property type="entry name" value="Thiamin_PyroP_enz_TPP-bd_dom"/>
</dbReference>
<dbReference type="InterPro" id="IPR051818">
    <property type="entry name" value="TPP_dependent_decarboxylase"/>
</dbReference>
<gene>
    <name evidence="4" type="ORF">REG_0690</name>
</gene>